<feature type="transmembrane region" description="Helical" evidence="1">
    <location>
        <begin position="673"/>
        <end position="700"/>
    </location>
</feature>
<feature type="transmembrane region" description="Helical" evidence="1">
    <location>
        <begin position="366"/>
        <end position="393"/>
    </location>
</feature>
<keyword evidence="1" id="KW-1133">Transmembrane helix</keyword>
<keyword evidence="1" id="KW-0812">Transmembrane</keyword>
<name>A0A949JLC0_9ACTN</name>
<dbReference type="AlphaFoldDB" id="A0A949JLC0"/>
<comment type="caution">
    <text evidence="2">The sequence shown here is derived from an EMBL/GenBank/DDBJ whole genome shotgun (WGS) entry which is preliminary data.</text>
</comment>
<evidence type="ECO:0008006" key="4">
    <source>
        <dbReference type="Google" id="ProtNLM"/>
    </source>
</evidence>
<reference evidence="2" key="1">
    <citation type="submission" date="2021-06" db="EMBL/GenBank/DDBJ databases">
        <title>Sequencing of actinobacteria type strains.</title>
        <authorList>
            <person name="Nguyen G.-S."/>
            <person name="Wentzel A."/>
        </authorList>
    </citation>
    <scope>NUCLEOTIDE SEQUENCE</scope>
    <source>
        <strain evidence="2">P38-E01</strain>
    </source>
</reference>
<proteinExistence type="predicted"/>
<organism evidence="2 3">
    <name type="scientific">Streptomyces tardus</name>
    <dbReference type="NCBI Taxonomy" id="2780544"/>
    <lineage>
        <taxon>Bacteria</taxon>
        <taxon>Bacillati</taxon>
        <taxon>Actinomycetota</taxon>
        <taxon>Actinomycetes</taxon>
        <taxon>Kitasatosporales</taxon>
        <taxon>Streptomycetaceae</taxon>
        <taxon>Streptomyces</taxon>
    </lineage>
</organism>
<evidence type="ECO:0000256" key="1">
    <source>
        <dbReference type="SAM" id="Phobius"/>
    </source>
</evidence>
<feature type="transmembrane region" description="Helical" evidence="1">
    <location>
        <begin position="720"/>
        <end position="741"/>
    </location>
</feature>
<sequence length="752" mass="77763">MSSDRSLNSQLLRMGRSAGRASADGRIRLTALVVATFATAVTLLSVVAAWATYEQRSERGAARTPVVRLDEGQTRQDAPLRMQLFMDDVHDRQVEVFYVDPVDSDAPLPPGVESWPQPGEAVLSPALVTDGVGDRYGDVIGTIAPEGLASPGERYAYARHSSERLEADNSILATHFGTESTGAFGVGGFGDLALIRPLSTFLILLTGMLGLPAAMFAVVATRLGAAGRDRRTALVASLGGSRRQLALLSIGEAAPALLAGTALAAPLLLAALATDLTVPGVGYVLAAADLRAWAWQLTGALFAAPLLLGALVVLMHQRSGPGRSTRPRAQSRGRLVRTGALLCPVFLGILSWTPTALATHGASTSVVLLSLLGTVGALATLPAAIAVLLAAAGRGVAALGHRKGYAGALLAGRWTGKHPGFLSRLVAGVVIAVGLLSVVQVYPSMHSESVRGALEVRERFGHSVVTVEVPRGAERGAGTWLSGLPRDSEVAVLDSTLGLANGAGEVREGPNGELVEVKQAVKVHGSCDALRGLGLDCPASRNARSVPLSDATPALRALLPDSVTEVGVAHRPLTPRDGNTLVVYSPKGAALPLGDLKRDALEAMGSSTLVQAVGQSWIGGTALLSAQLRWVTLLGVVGVALVALASALNCLAEVMRFARSLAPVSVVSGSRRVYASVAAWTLALPLCAAAVLGTVSAVWITLPYVTPPRNGELPPQMLTAALAVLSVLAVVVASLAALAAVRESGRWRPRHD</sequence>
<dbReference type="RefSeq" id="WP_211040506.1">
    <property type="nucleotide sequence ID" value="NZ_JAELVF020000001.1"/>
</dbReference>
<feature type="transmembrane region" description="Helical" evidence="1">
    <location>
        <begin position="335"/>
        <end position="354"/>
    </location>
</feature>
<dbReference type="EMBL" id="JAELVF020000001">
    <property type="protein sequence ID" value="MBU7598314.1"/>
    <property type="molecule type" value="Genomic_DNA"/>
</dbReference>
<evidence type="ECO:0000313" key="2">
    <source>
        <dbReference type="EMBL" id="MBU7598314.1"/>
    </source>
</evidence>
<keyword evidence="1" id="KW-0472">Membrane</keyword>
<feature type="transmembrane region" description="Helical" evidence="1">
    <location>
        <begin position="245"/>
        <end position="273"/>
    </location>
</feature>
<keyword evidence="3" id="KW-1185">Reference proteome</keyword>
<feature type="transmembrane region" description="Helical" evidence="1">
    <location>
        <begin position="201"/>
        <end position="224"/>
    </location>
</feature>
<accession>A0A949JLC0</accession>
<feature type="transmembrane region" description="Helical" evidence="1">
    <location>
        <begin position="421"/>
        <end position="442"/>
    </location>
</feature>
<feature type="transmembrane region" description="Helical" evidence="1">
    <location>
        <begin position="630"/>
        <end position="652"/>
    </location>
</feature>
<evidence type="ECO:0000313" key="3">
    <source>
        <dbReference type="Proteomes" id="UP000694501"/>
    </source>
</evidence>
<feature type="transmembrane region" description="Helical" evidence="1">
    <location>
        <begin position="293"/>
        <end position="314"/>
    </location>
</feature>
<gene>
    <name evidence="2" type="ORF">JGS22_011980</name>
</gene>
<dbReference type="Proteomes" id="UP000694501">
    <property type="component" value="Unassembled WGS sequence"/>
</dbReference>
<protein>
    <recommendedName>
        <fullName evidence="4">ABC transporter permease</fullName>
    </recommendedName>
</protein>